<dbReference type="OrthoDB" id="21095at2759"/>
<dbReference type="SUPFAM" id="SSF50249">
    <property type="entry name" value="Nucleic acid-binding proteins"/>
    <property type="match status" value="3"/>
</dbReference>
<dbReference type="InterPro" id="IPR036315">
    <property type="entry name" value="BRCA2_hlx_sf"/>
</dbReference>
<name>A0A5N5SNR5_9CRUS</name>
<proteinExistence type="predicted"/>
<sequence length="669" mass="76627">EFLTDDASALHCTSKNCGDFRFEINSRSVKLDFEDGLEIVPGNDGKIGWREIEIGLLSASNIRSSALPSTWVKNHFSLIVWKLASLQRRMGHNFQNRIFTLEEVVRQIRFRYDVEVLEGKRSVLRKIYEQDDTPRKTMILCVFDILKNEQNPKSPKTSENECSDNYTLTLTDGWYIIESQIDSAMISLITKKKIKIGMKLLIHGAELIASPSPCHPLQIAKDGITLKIHTNMCRLSAWHSKLGLFKKVGVPSSTVLSAILNDGGVVGSFTGILCRRYPVAFLEKRDNKTTFVNERVYEARKRTSEIEQESLMEKLYDQVEKELEKNERTKWNKSISLNNRSVESLADGEEICGLIEQTYDPSVIQGLSEEQIQLAKNCREKVIIKQRQKINKEVKLRAKKMQEIYQAVPVLKLGVRDKNGKEAVITVWRPHEEILSLQEGKTFSFHYLSPSATRFHVKQLSWTKQSFIKNSEASLSPFKSSQYVISEYSNITSSYLDEVPFHEIDVVGVVVKVLDVKDEAQNVYLADVDHNFIVLRFSPSVIDFQYQDAIQKGRIICAVNCNWRNQYFNGFYVLNITPFSHISSAIQKHNDYVMKLVNKMKNPSFVSDAERKLDDLCLNNCNQEYCSDLPSVDGKDYSLNTPKLKSSLYSLSVLSRPFRTPIRHQKNNS</sequence>
<dbReference type="Gene3D" id="2.40.50.140">
    <property type="entry name" value="Nucleic acid-binding proteins"/>
    <property type="match status" value="4"/>
</dbReference>
<dbReference type="EMBL" id="SEYY01022208">
    <property type="protein sequence ID" value="KAB7495711.1"/>
    <property type="molecule type" value="Genomic_DNA"/>
</dbReference>
<feature type="non-terminal residue" evidence="4">
    <location>
        <position position="1"/>
    </location>
</feature>
<dbReference type="InterPro" id="IPR015187">
    <property type="entry name" value="BRCA2_OB_1"/>
</dbReference>
<dbReference type="Proteomes" id="UP000326759">
    <property type="component" value="Unassembled WGS sequence"/>
</dbReference>
<dbReference type="AlphaFoldDB" id="A0A5N5SNR5"/>
<dbReference type="InterPro" id="IPR015525">
    <property type="entry name" value="BRCA2"/>
</dbReference>
<dbReference type="InterPro" id="IPR015188">
    <property type="entry name" value="BRCA2_OB_3"/>
</dbReference>
<dbReference type="Pfam" id="PF09104">
    <property type="entry name" value="BRCA-2_OB3"/>
    <property type="match status" value="1"/>
</dbReference>
<keyword evidence="5" id="KW-1185">Reference proteome</keyword>
<protein>
    <submittedName>
        <fullName evidence="4">Breast cancer type 2 susceptibility-like protein</fullName>
    </submittedName>
</protein>
<feature type="domain" description="BRCA2 OB3" evidence="2">
    <location>
        <begin position="500"/>
        <end position="616"/>
    </location>
</feature>
<dbReference type="GO" id="GO:0005634">
    <property type="term" value="C:nucleus"/>
    <property type="evidence" value="ECO:0007669"/>
    <property type="project" value="TreeGrafter"/>
</dbReference>
<dbReference type="PANTHER" id="PTHR11289:SF0">
    <property type="entry name" value="BREAST CANCER TYPE 2 SUSCEPTIBILITY PROTEIN"/>
    <property type="match status" value="1"/>
</dbReference>
<dbReference type="Pfam" id="PF09103">
    <property type="entry name" value="BRCA-2_OB1"/>
    <property type="match status" value="1"/>
</dbReference>
<feature type="domain" description="Breast cancer type 2 susceptibility protein helical" evidence="3">
    <location>
        <begin position="13"/>
        <end position="116"/>
    </location>
</feature>
<evidence type="ECO:0000259" key="1">
    <source>
        <dbReference type="Pfam" id="PF09103"/>
    </source>
</evidence>
<organism evidence="4 5">
    <name type="scientific">Armadillidium nasatum</name>
    <dbReference type="NCBI Taxonomy" id="96803"/>
    <lineage>
        <taxon>Eukaryota</taxon>
        <taxon>Metazoa</taxon>
        <taxon>Ecdysozoa</taxon>
        <taxon>Arthropoda</taxon>
        <taxon>Crustacea</taxon>
        <taxon>Multicrustacea</taxon>
        <taxon>Malacostraca</taxon>
        <taxon>Eumalacostraca</taxon>
        <taxon>Peracarida</taxon>
        <taxon>Isopoda</taxon>
        <taxon>Oniscidea</taxon>
        <taxon>Crinocheta</taxon>
        <taxon>Armadillidiidae</taxon>
        <taxon>Armadillidium</taxon>
    </lineage>
</organism>
<dbReference type="GO" id="GO:0006355">
    <property type="term" value="P:regulation of DNA-templated transcription"/>
    <property type="evidence" value="ECO:0007669"/>
    <property type="project" value="TreeGrafter"/>
</dbReference>
<dbReference type="PANTHER" id="PTHR11289">
    <property type="entry name" value="BREAST CANCER TYPE 2 SUSCEPTIBILITY PROTEIN BRCA2"/>
    <property type="match status" value="1"/>
</dbReference>
<feature type="domain" description="BRCA2 OB1" evidence="1">
    <location>
        <begin position="122"/>
        <end position="245"/>
    </location>
</feature>
<dbReference type="Pfam" id="PF09169">
    <property type="entry name" value="BRCA-2_helical"/>
    <property type="match status" value="1"/>
</dbReference>
<evidence type="ECO:0000313" key="4">
    <source>
        <dbReference type="EMBL" id="KAB7495711.1"/>
    </source>
</evidence>
<dbReference type="GO" id="GO:0000724">
    <property type="term" value="P:double-strand break repair via homologous recombination"/>
    <property type="evidence" value="ECO:0007669"/>
    <property type="project" value="InterPro"/>
</dbReference>
<gene>
    <name evidence="4" type="primary">BRCA2</name>
    <name evidence="4" type="ORF">Anas_07278</name>
</gene>
<accession>A0A5N5SNR5</accession>
<comment type="caution">
    <text evidence="4">The sequence shown here is derived from an EMBL/GenBank/DDBJ whole genome shotgun (WGS) entry which is preliminary data.</text>
</comment>
<dbReference type="SUPFAM" id="SSF81878">
    <property type="entry name" value="BRCA2 tower domain"/>
    <property type="match status" value="1"/>
</dbReference>
<evidence type="ECO:0000259" key="2">
    <source>
        <dbReference type="Pfam" id="PF09104"/>
    </source>
</evidence>
<evidence type="ECO:0000259" key="3">
    <source>
        <dbReference type="Pfam" id="PF09169"/>
    </source>
</evidence>
<dbReference type="InterPro" id="IPR015252">
    <property type="entry name" value="BRCA2_hlx"/>
</dbReference>
<dbReference type="SUPFAM" id="SSF81872">
    <property type="entry name" value="BRCA2 helical domain"/>
    <property type="match status" value="1"/>
</dbReference>
<dbReference type="InterPro" id="IPR012340">
    <property type="entry name" value="NA-bd_OB-fold"/>
</dbReference>
<reference evidence="4 5" key="1">
    <citation type="journal article" date="2019" name="PLoS Biol.">
        <title>Sex chromosomes control vertical transmission of feminizing Wolbachia symbionts in an isopod.</title>
        <authorList>
            <person name="Becking T."/>
            <person name="Chebbi M.A."/>
            <person name="Giraud I."/>
            <person name="Moumen B."/>
            <person name="Laverre T."/>
            <person name="Caubet Y."/>
            <person name="Peccoud J."/>
            <person name="Gilbert C."/>
            <person name="Cordaux R."/>
        </authorList>
    </citation>
    <scope>NUCLEOTIDE SEQUENCE [LARGE SCALE GENOMIC DNA]</scope>
    <source>
        <strain evidence="4">ANa2</strain>
        <tissue evidence="4">Whole body excluding digestive tract and cuticle</tissue>
    </source>
</reference>
<evidence type="ECO:0000313" key="5">
    <source>
        <dbReference type="Proteomes" id="UP000326759"/>
    </source>
</evidence>